<sequence length="457" mass="50432">MRRRLSIFFLILCGTFLSFSSALSGTILSSYKYAWGNNVGYINFENVVVDDSALSGYAWSKNSGWIKFNPAQGGVLNNNGDLSGYAWGEQLGWIDFDNVFINTATGKFSGTATGTLVGTINFDCPNYCDVRTDWHPVCPTVDNAATYNAYPTCGPATCVSGYNVSVGVCVASGGGGGSGGNPTPTPTPEPTPEVETHNNDLEINPEQSGRYAKDTSNGQIVLEVPADNVPSRTTFYINAEPLSFENESLVLPDIQLIGSVFYNVFAKDQNGNYVRSFVSLLTITLPVPVNLQKARNLAVYWLNEVNNQWVLIPEAVFAKNQVTFQVNHLTKFAIFGNIEEETTLDNTKATEMKPKPSLPLPEDVKPSENLSAENNEQDDSFTNRAVKETEDIINSLVPGFLNSDNKDDPNIKKNQTEGKDFEIVKNADMIFWIFWFVIIILLFILLVKKRKAKDKNK</sequence>
<keyword evidence="2" id="KW-0812">Transmembrane</keyword>
<name>A0A0G0MBX5_9BACT</name>
<feature type="region of interest" description="Disordered" evidence="1">
    <location>
        <begin position="175"/>
        <end position="212"/>
    </location>
</feature>
<feature type="region of interest" description="Disordered" evidence="1">
    <location>
        <begin position="345"/>
        <end position="383"/>
    </location>
</feature>
<keyword evidence="2" id="KW-1133">Transmembrane helix</keyword>
<feature type="transmembrane region" description="Helical" evidence="2">
    <location>
        <begin position="429"/>
        <end position="447"/>
    </location>
</feature>
<evidence type="ECO:0000256" key="2">
    <source>
        <dbReference type="SAM" id="Phobius"/>
    </source>
</evidence>
<dbReference type="EMBL" id="LBUU01000001">
    <property type="protein sequence ID" value="KKQ71244.1"/>
    <property type="molecule type" value="Genomic_DNA"/>
</dbReference>
<gene>
    <name evidence="3" type="ORF">US91_C0001G0171</name>
</gene>
<dbReference type="AlphaFoldDB" id="A0A0G0MBX5"/>
<comment type="caution">
    <text evidence="3">The sequence shown here is derived from an EMBL/GenBank/DDBJ whole genome shotgun (WGS) entry which is preliminary data.</text>
</comment>
<evidence type="ECO:0000313" key="3">
    <source>
        <dbReference type="EMBL" id="KKQ71244.1"/>
    </source>
</evidence>
<keyword evidence="2" id="KW-0472">Membrane</keyword>
<organism evidence="3 4">
    <name type="scientific">Candidatus Falkowbacteria bacterium GW2011_GWE1_38_31</name>
    <dbReference type="NCBI Taxonomy" id="1618638"/>
    <lineage>
        <taxon>Bacteria</taxon>
        <taxon>Candidatus Falkowiibacteriota</taxon>
    </lineage>
</organism>
<evidence type="ECO:0000256" key="1">
    <source>
        <dbReference type="SAM" id="MobiDB-lite"/>
    </source>
</evidence>
<reference evidence="3 4" key="1">
    <citation type="journal article" date="2015" name="Nature">
        <title>rRNA introns, odd ribosomes, and small enigmatic genomes across a large radiation of phyla.</title>
        <authorList>
            <person name="Brown C.T."/>
            <person name="Hug L.A."/>
            <person name="Thomas B.C."/>
            <person name="Sharon I."/>
            <person name="Castelle C.J."/>
            <person name="Singh A."/>
            <person name="Wilkins M.J."/>
            <person name="Williams K.H."/>
            <person name="Banfield J.F."/>
        </authorList>
    </citation>
    <scope>NUCLEOTIDE SEQUENCE [LARGE SCALE GENOMIC DNA]</scope>
</reference>
<proteinExistence type="predicted"/>
<evidence type="ECO:0000313" key="4">
    <source>
        <dbReference type="Proteomes" id="UP000034022"/>
    </source>
</evidence>
<dbReference type="Proteomes" id="UP000034022">
    <property type="component" value="Unassembled WGS sequence"/>
</dbReference>
<accession>A0A0G0MBX5</accession>
<protein>
    <submittedName>
        <fullName evidence="3">Bifunctional 2',3'-cyclic nucleotide 2'-phosphodiesterase/3'-nucleotidase protein</fullName>
    </submittedName>
</protein>